<feature type="region of interest" description="Disordered" evidence="1">
    <location>
        <begin position="1"/>
        <end position="69"/>
    </location>
</feature>
<keyword evidence="3" id="KW-1185">Reference proteome</keyword>
<organism evidence="2 3">
    <name type="scientific">Artemisia annua</name>
    <name type="common">Sweet wormwood</name>
    <dbReference type="NCBI Taxonomy" id="35608"/>
    <lineage>
        <taxon>Eukaryota</taxon>
        <taxon>Viridiplantae</taxon>
        <taxon>Streptophyta</taxon>
        <taxon>Embryophyta</taxon>
        <taxon>Tracheophyta</taxon>
        <taxon>Spermatophyta</taxon>
        <taxon>Magnoliopsida</taxon>
        <taxon>eudicotyledons</taxon>
        <taxon>Gunneridae</taxon>
        <taxon>Pentapetalae</taxon>
        <taxon>asterids</taxon>
        <taxon>campanulids</taxon>
        <taxon>Asterales</taxon>
        <taxon>Asteraceae</taxon>
        <taxon>Asteroideae</taxon>
        <taxon>Anthemideae</taxon>
        <taxon>Artemisiinae</taxon>
        <taxon>Artemisia</taxon>
    </lineage>
</organism>
<evidence type="ECO:0000313" key="2">
    <source>
        <dbReference type="EMBL" id="PWA89712.1"/>
    </source>
</evidence>
<name>A0A2U1PVF9_ARTAN</name>
<accession>A0A2U1PVF9</accession>
<evidence type="ECO:0000313" key="3">
    <source>
        <dbReference type="Proteomes" id="UP000245207"/>
    </source>
</evidence>
<dbReference type="EMBL" id="PKPP01000696">
    <property type="protein sequence ID" value="PWA89712.1"/>
    <property type="molecule type" value="Genomic_DNA"/>
</dbReference>
<dbReference type="Proteomes" id="UP000245207">
    <property type="component" value="Unassembled WGS sequence"/>
</dbReference>
<feature type="compositionally biased region" description="Basic and acidic residues" evidence="1">
    <location>
        <begin position="12"/>
        <end position="39"/>
    </location>
</feature>
<proteinExistence type="predicted"/>
<reference evidence="2 3" key="1">
    <citation type="journal article" date="2018" name="Mol. Plant">
        <title>The genome of Artemisia annua provides insight into the evolution of Asteraceae family and artemisinin biosynthesis.</title>
        <authorList>
            <person name="Shen Q."/>
            <person name="Zhang L."/>
            <person name="Liao Z."/>
            <person name="Wang S."/>
            <person name="Yan T."/>
            <person name="Shi P."/>
            <person name="Liu M."/>
            <person name="Fu X."/>
            <person name="Pan Q."/>
            <person name="Wang Y."/>
            <person name="Lv Z."/>
            <person name="Lu X."/>
            <person name="Zhang F."/>
            <person name="Jiang W."/>
            <person name="Ma Y."/>
            <person name="Chen M."/>
            <person name="Hao X."/>
            <person name="Li L."/>
            <person name="Tang Y."/>
            <person name="Lv G."/>
            <person name="Zhou Y."/>
            <person name="Sun X."/>
            <person name="Brodelius P.E."/>
            <person name="Rose J.K.C."/>
            <person name="Tang K."/>
        </authorList>
    </citation>
    <scope>NUCLEOTIDE SEQUENCE [LARGE SCALE GENOMIC DNA]</scope>
    <source>
        <strain evidence="3">cv. Huhao1</strain>
        <tissue evidence="2">Leaf</tissue>
    </source>
</reference>
<feature type="compositionally biased region" description="Acidic residues" evidence="1">
    <location>
        <begin position="52"/>
        <end position="61"/>
    </location>
</feature>
<sequence length="69" mass="7492">MKGILEVGNQEEGERRSPHVTEADDIRMSMFSFDRDDYGGHSMKSSEVGEGAGEEAEEGDVAELANTCP</sequence>
<comment type="caution">
    <text evidence="2">The sequence shown here is derived from an EMBL/GenBank/DDBJ whole genome shotgun (WGS) entry which is preliminary data.</text>
</comment>
<dbReference type="AlphaFoldDB" id="A0A2U1PVF9"/>
<gene>
    <name evidence="2" type="ORF">CTI12_AA108320</name>
</gene>
<evidence type="ECO:0000256" key="1">
    <source>
        <dbReference type="SAM" id="MobiDB-lite"/>
    </source>
</evidence>
<protein>
    <submittedName>
        <fullName evidence="2">Uncharacterized protein</fullName>
    </submittedName>
</protein>